<dbReference type="AlphaFoldDB" id="A0A846S5T2"/>
<comment type="caution">
    <text evidence="1">The sequence shown here is derived from an EMBL/GenBank/DDBJ whole genome shotgun (WGS) entry which is preliminary data.</text>
</comment>
<name>A0A846S5T2_9MICO</name>
<keyword evidence="2" id="KW-1185">Reference proteome</keyword>
<dbReference type="Proteomes" id="UP000576792">
    <property type="component" value="Unassembled WGS sequence"/>
</dbReference>
<evidence type="ECO:0008006" key="3">
    <source>
        <dbReference type="Google" id="ProtNLM"/>
    </source>
</evidence>
<accession>A0A846S5T2</accession>
<sequence length="228" mass="25517">MFSHVSAALIHNLDPILTATPKVEISRRSPTRNYSSLYIYSRELLPQEITNGYAYPVTTLLRTLADLALDYSLEVSVPVISQALRAGTANLHDIERLLVKGRRGRRRAQLALDLSSAEYESSAEALCAVKFYRYGITGMIPQVDAFTETGEFVGRNDFRHEKSSVAVEVHGVGKYYLDPHGPDDAAKKNHQRNMNLLNAGFTVFNLTFGDLFRPRIFAAIRRAIASRN</sequence>
<dbReference type="RefSeq" id="WP_167952140.1">
    <property type="nucleotide sequence ID" value="NZ_BAAAPQ010000038.1"/>
</dbReference>
<proteinExistence type="predicted"/>
<reference evidence="1 2" key="1">
    <citation type="submission" date="2020-03" db="EMBL/GenBank/DDBJ databases">
        <title>Sequencing the genomes of 1000 actinobacteria strains.</title>
        <authorList>
            <person name="Klenk H.-P."/>
        </authorList>
    </citation>
    <scope>NUCLEOTIDE SEQUENCE [LARGE SCALE GENOMIC DNA]</scope>
    <source>
        <strain evidence="1 2">DSM 18964</strain>
    </source>
</reference>
<organism evidence="1 2">
    <name type="scientific">Brevibacterium marinum</name>
    <dbReference type="NCBI Taxonomy" id="418643"/>
    <lineage>
        <taxon>Bacteria</taxon>
        <taxon>Bacillati</taxon>
        <taxon>Actinomycetota</taxon>
        <taxon>Actinomycetes</taxon>
        <taxon>Micrococcales</taxon>
        <taxon>Brevibacteriaceae</taxon>
        <taxon>Brevibacterium</taxon>
    </lineage>
</organism>
<dbReference type="EMBL" id="JAATJN010000001">
    <property type="protein sequence ID" value="NJC58393.1"/>
    <property type="molecule type" value="Genomic_DNA"/>
</dbReference>
<gene>
    <name evidence="1" type="ORF">BKA07_003428</name>
</gene>
<evidence type="ECO:0000313" key="2">
    <source>
        <dbReference type="Proteomes" id="UP000576792"/>
    </source>
</evidence>
<evidence type="ECO:0000313" key="1">
    <source>
        <dbReference type="EMBL" id="NJC58393.1"/>
    </source>
</evidence>
<protein>
    <recommendedName>
        <fullName evidence="3">DUF559 domain-containing protein</fullName>
    </recommendedName>
</protein>